<feature type="domain" description="Macro" evidence="1">
    <location>
        <begin position="1"/>
        <end position="171"/>
    </location>
</feature>
<reference evidence="2 3" key="1">
    <citation type="submission" date="2024-09" db="EMBL/GenBank/DDBJ databases">
        <authorList>
            <person name="Sun Q."/>
            <person name="Mori K."/>
        </authorList>
    </citation>
    <scope>NUCLEOTIDE SEQUENCE [LARGE SCALE GENOMIC DNA]</scope>
    <source>
        <strain evidence="2 3">TBRC 4576</strain>
    </source>
</reference>
<dbReference type="CDD" id="cd02908">
    <property type="entry name" value="Macro_OAADPr_deacetylase"/>
    <property type="match status" value="1"/>
</dbReference>
<evidence type="ECO:0000313" key="2">
    <source>
        <dbReference type="EMBL" id="MFB9768977.1"/>
    </source>
</evidence>
<evidence type="ECO:0000259" key="1">
    <source>
        <dbReference type="PROSITE" id="PS51154"/>
    </source>
</evidence>
<dbReference type="PROSITE" id="PS51154">
    <property type="entry name" value="MACRO"/>
    <property type="match status" value="1"/>
</dbReference>
<dbReference type="EC" id="3.1.1.106" evidence="2"/>
<keyword evidence="2" id="KW-0378">Hydrolase</keyword>
<dbReference type="SUPFAM" id="SSF52949">
    <property type="entry name" value="Macro domain-like"/>
    <property type="match status" value="1"/>
</dbReference>
<dbReference type="Pfam" id="PF01661">
    <property type="entry name" value="Macro"/>
    <property type="match status" value="1"/>
</dbReference>
<dbReference type="Proteomes" id="UP001589691">
    <property type="component" value="Unassembled WGS sequence"/>
</dbReference>
<dbReference type="SMART" id="SM00506">
    <property type="entry name" value="A1pp"/>
    <property type="match status" value="1"/>
</dbReference>
<evidence type="ECO:0000313" key="3">
    <source>
        <dbReference type="Proteomes" id="UP001589691"/>
    </source>
</evidence>
<dbReference type="Gene3D" id="3.40.220.10">
    <property type="entry name" value="Leucine Aminopeptidase, subunit E, domain 1"/>
    <property type="match status" value="1"/>
</dbReference>
<dbReference type="PANTHER" id="PTHR11106">
    <property type="entry name" value="GANGLIOSIDE INDUCED DIFFERENTIATION ASSOCIATED PROTEIN 2-RELATED"/>
    <property type="match status" value="1"/>
</dbReference>
<proteinExistence type="predicted"/>
<dbReference type="NCBIfam" id="NF001664">
    <property type="entry name" value="PRK00431.1-6"/>
    <property type="match status" value="1"/>
</dbReference>
<dbReference type="InterPro" id="IPR043472">
    <property type="entry name" value="Macro_dom-like"/>
</dbReference>
<keyword evidence="3" id="KW-1185">Reference proteome</keyword>
<comment type="caution">
    <text evidence="2">The sequence shown here is derived from an EMBL/GenBank/DDBJ whole genome shotgun (WGS) entry which is preliminary data.</text>
</comment>
<sequence length="174" mass="18200">MATIKVERGDITTVAVDAIVNAANTSLLGGGGVDGAIHQAAGPQLLAACRQLNGCPTGEAKLTDGYELPAKYVVHTPGPIWRGGQHDERRLLANSYRNSLNVAAQAGCQTVAFPSISTGIYHFPLAIAAPLALRTLATTAATTAKSVNEIRIICFDAQTEQAYQTALKALLKES</sequence>
<dbReference type="PANTHER" id="PTHR11106:SF27">
    <property type="entry name" value="MACRO DOMAIN-CONTAINING PROTEIN"/>
    <property type="match status" value="1"/>
</dbReference>
<gene>
    <name evidence="2" type="ORF">ACFFLI_03695</name>
</gene>
<dbReference type="InterPro" id="IPR002589">
    <property type="entry name" value="Macro_dom"/>
</dbReference>
<dbReference type="EMBL" id="JBHLZY010000008">
    <property type="protein sequence ID" value="MFB9768977.1"/>
    <property type="molecule type" value="Genomic_DNA"/>
</dbReference>
<accession>A0ABV5WS36</accession>
<dbReference type="GO" id="GO:0061463">
    <property type="term" value="F:O-acetyl-ADP-ribose deacetylase activity"/>
    <property type="evidence" value="ECO:0007669"/>
    <property type="project" value="UniProtKB-EC"/>
</dbReference>
<dbReference type="RefSeq" id="WP_137643086.1">
    <property type="nucleotide sequence ID" value="NZ_BJEA01000013.1"/>
</dbReference>
<name>A0ABV5WS36_9LACO</name>
<protein>
    <submittedName>
        <fullName evidence="2">O-acetyl-ADP-ribose deacetylase</fullName>
        <ecNumber evidence="2">3.1.1.106</ecNumber>
    </submittedName>
</protein>
<organism evidence="2 3">
    <name type="scientific">Lactiplantibacillus modestisalitolerans</name>
    <dbReference type="NCBI Taxonomy" id="1457219"/>
    <lineage>
        <taxon>Bacteria</taxon>
        <taxon>Bacillati</taxon>
        <taxon>Bacillota</taxon>
        <taxon>Bacilli</taxon>
        <taxon>Lactobacillales</taxon>
        <taxon>Lactobacillaceae</taxon>
        <taxon>Lactiplantibacillus</taxon>
    </lineage>
</organism>